<reference evidence="8" key="1">
    <citation type="journal article" date="2021" name="J Fungi (Basel)">
        <title>Genomic and Metabolomic Analyses of the Marine Fungus Emericellopsis cladophorae: Insights into Saltwater Adaptability Mechanisms and Its Biosynthetic Potential.</title>
        <authorList>
            <person name="Goncalves M.F.M."/>
            <person name="Hilario S."/>
            <person name="Van de Peer Y."/>
            <person name="Esteves A.C."/>
            <person name="Alves A."/>
        </authorList>
    </citation>
    <scope>NUCLEOTIDE SEQUENCE</scope>
    <source>
        <strain evidence="8">MUM 19.33</strain>
    </source>
</reference>
<dbReference type="GeneID" id="75831974"/>
<dbReference type="OrthoDB" id="408320at2759"/>
<feature type="domain" description="Glycoside hydrolase family 2 immunoglobulin-like beta-sandwich" evidence="5">
    <location>
        <begin position="228"/>
        <end position="307"/>
    </location>
</feature>
<dbReference type="InterPro" id="IPR013783">
    <property type="entry name" value="Ig-like_fold"/>
</dbReference>
<feature type="signal peptide" evidence="4">
    <location>
        <begin position="1"/>
        <end position="22"/>
    </location>
</feature>
<keyword evidence="4" id="KW-0732">Signal</keyword>
<dbReference type="Proteomes" id="UP001055219">
    <property type="component" value="Unassembled WGS sequence"/>
</dbReference>
<dbReference type="InterPro" id="IPR017853">
    <property type="entry name" value="GH"/>
</dbReference>
<dbReference type="InterPro" id="IPR006103">
    <property type="entry name" value="Glyco_hydro_2_cat"/>
</dbReference>
<feature type="domain" description="Beta-mannosidase-like galactose-binding" evidence="7">
    <location>
        <begin position="103"/>
        <end position="181"/>
    </location>
</feature>
<evidence type="ECO:0000259" key="7">
    <source>
        <dbReference type="Pfam" id="PF22666"/>
    </source>
</evidence>
<protein>
    <submittedName>
        <fullName evidence="8">Beta-galactosidase-like protein</fullName>
    </submittedName>
</protein>
<dbReference type="AlphaFoldDB" id="A0A9P9Y4Q8"/>
<evidence type="ECO:0000313" key="8">
    <source>
        <dbReference type="EMBL" id="KAI6783462.1"/>
    </source>
</evidence>
<dbReference type="InterPro" id="IPR006102">
    <property type="entry name" value="Ig-like_GH2"/>
</dbReference>
<dbReference type="Gene3D" id="2.60.40.10">
    <property type="entry name" value="Immunoglobulins"/>
    <property type="match status" value="1"/>
</dbReference>
<dbReference type="Pfam" id="PF00703">
    <property type="entry name" value="Glyco_hydro_2"/>
    <property type="match status" value="1"/>
</dbReference>
<dbReference type="GO" id="GO:0004553">
    <property type="term" value="F:hydrolase activity, hydrolyzing O-glycosyl compounds"/>
    <property type="evidence" value="ECO:0007669"/>
    <property type="project" value="InterPro"/>
</dbReference>
<dbReference type="PANTHER" id="PTHR42732:SF2">
    <property type="entry name" value="BETA-MANNOSIDASE"/>
    <property type="match status" value="1"/>
</dbReference>
<sequence length="670" mass="75743">MRSAWPSSLAVAALWASRFVFARMPYKVQTPPLDTDWTYTVGTDPWPEHPRPQLRREAWQSLNGLWTWRAAASPDDVGSPPKAGPLDREVMVPSCIESGLSGLQILNVRDMWYETTFDVPSDWKGQQVLLNFEAVDYEATVFVNGVEKTSHVGGYARFTINVTDIVKFGGTNDLLVFVSDPTDAIVIPVGKQTLNPSHIFYRSCSGIWQQVWIESAPEDHISRLDVAADMDGLMTVNVLSSVHKGAKVEVKVFGQNGSEIASQTGSADEQFAFTVENPDLWWPDSPTLYNLTVTLGDDEVNSYTGFRTVFKGKVEGVMRHLLNGEFVFQFGTLDQGYWPDGLHTPPSREAMVYDLQVLKNFGMNMLRKHIKIEPDLFYEACDRMGLLVIQDMPALSASKTPNDEEQAEFQRQLELMINEHKSYPSIYSWVIYNEGWGQRHSDPAPEGGLTEVIRKLDPTRLINSISGWDDHGYGDYHDNHNYAHPQCGTPFYSRPKTPYDPERIGFQGEYGGIGHNVSIEHMWNVQAAINTIPETYEINEDLASYSYRSMVLFRDLREQTERYACSGAVYTQTTDVEGEVNGLLTYDRRFMRPDLEQWQEDIQSLYEAAVSRGGRPVGSGKVKNWVCVHLWRGSCVIDAPIEQAALLRHNTMQRLQATRPRSSMSSKMTS</sequence>
<keyword evidence="9" id="KW-1185">Reference proteome</keyword>
<dbReference type="InterPro" id="IPR051913">
    <property type="entry name" value="GH2_Domain-Containing"/>
</dbReference>
<feature type="domain" description="Glycoside hydrolase family 2 catalytic" evidence="6">
    <location>
        <begin position="349"/>
        <end position="467"/>
    </location>
</feature>
<dbReference type="PANTHER" id="PTHR42732">
    <property type="entry name" value="BETA-GALACTOSIDASE"/>
    <property type="match status" value="1"/>
</dbReference>
<evidence type="ECO:0000259" key="5">
    <source>
        <dbReference type="Pfam" id="PF00703"/>
    </source>
</evidence>
<keyword evidence="2" id="KW-0378">Hydrolase</keyword>
<dbReference type="Gene3D" id="3.20.20.80">
    <property type="entry name" value="Glycosidases"/>
    <property type="match status" value="1"/>
</dbReference>
<evidence type="ECO:0000256" key="1">
    <source>
        <dbReference type="ARBA" id="ARBA00007401"/>
    </source>
</evidence>
<gene>
    <name evidence="8" type="ORF">J7T54_005491</name>
</gene>
<evidence type="ECO:0000259" key="6">
    <source>
        <dbReference type="Pfam" id="PF02836"/>
    </source>
</evidence>
<evidence type="ECO:0000256" key="2">
    <source>
        <dbReference type="ARBA" id="ARBA00022801"/>
    </source>
</evidence>
<dbReference type="Pfam" id="PF22666">
    <property type="entry name" value="Glyco_hydro_2_N2"/>
    <property type="match status" value="1"/>
</dbReference>
<dbReference type="RefSeq" id="XP_051364318.1">
    <property type="nucleotide sequence ID" value="XM_051503915.1"/>
</dbReference>
<keyword evidence="3" id="KW-0326">Glycosidase</keyword>
<proteinExistence type="inferred from homology"/>
<comment type="caution">
    <text evidence="8">The sequence shown here is derived from an EMBL/GenBank/DDBJ whole genome shotgun (WGS) entry which is preliminary data.</text>
</comment>
<dbReference type="SUPFAM" id="SSF49303">
    <property type="entry name" value="beta-Galactosidase/glucuronidase domain"/>
    <property type="match status" value="1"/>
</dbReference>
<dbReference type="Pfam" id="PF02836">
    <property type="entry name" value="Glyco_hydro_2_C"/>
    <property type="match status" value="1"/>
</dbReference>
<dbReference type="GO" id="GO:0005975">
    <property type="term" value="P:carbohydrate metabolic process"/>
    <property type="evidence" value="ECO:0007669"/>
    <property type="project" value="InterPro"/>
</dbReference>
<evidence type="ECO:0000313" key="9">
    <source>
        <dbReference type="Proteomes" id="UP001055219"/>
    </source>
</evidence>
<dbReference type="InterPro" id="IPR054593">
    <property type="entry name" value="Beta-mannosidase-like_N2"/>
</dbReference>
<accession>A0A9P9Y4Q8</accession>
<dbReference type="SUPFAM" id="SSF49785">
    <property type="entry name" value="Galactose-binding domain-like"/>
    <property type="match status" value="1"/>
</dbReference>
<dbReference type="InterPro" id="IPR036156">
    <property type="entry name" value="Beta-gal/glucu_dom_sf"/>
</dbReference>
<dbReference type="EMBL" id="JAGIXG020000007">
    <property type="protein sequence ID" value="KAI6783462.1"/>
    <property type="molecule type" value="Genomic_DNA"/>
</dbReference>
<feature type="chain" id="PRO_5040226969" evidence="4">
    <location>
        <begin position="23"/>
        <end position="670"/>
    </location>
</feature>
<name>A0A9P9Y4Q8_9HYPO</name>
<organism evidence="8 9">
    <name type="scientific">Emericellopsis cladophorae</name>
    <dbReference type="NCBI Taxonomy" id="2686198"/>
    <lineage>
        <taxon>Eukaryota</taxon>
        <taxon>Fungi</taxon>
        <taxon>Dikarya</taxon>
        <taxon>Ascomycota</taxon>
        <taxon>Pezizomycotina</taxon>
        <taxon>Sordariomycetes</taxon>
        <taxon>Hypocreomycetidae</taxon>
        <taxon>Hypocreales</taxon>
        <taxon>Bionectriaceae</taxon>
        <taxon>Emericellopsis</taxon>
    </lineage>
</organism>
<dbReference type="Gene3D" id="2.60.120.260">
    <property type="entry name" value="Galactose-binding domain-like"/>
    <property type="match status" value="1"/>
</dbReference>
<evidence type="ECO:0000256" key="4">
    <source>
        <dbReference type="SAM" id="SignalP"/>
    </source>
</evidence>
<dbReference type="SUPFAM" id="SSF51445">
    <property type="entry name" value="(Trans)glycosidases"/>
    <property type="match status" value="1"/>
</dbReference>
<reference evidence="8" key="2">
    <citation type="submission" date="2022-07" db="EMBL/GenBank/DDBJ databases">
        <authorList>
            <person name="Goncalves M.F.M."/>
            <person name="Hilario S."/>
            <person name="Van De Peer Y."/>
            <person name="Esteves A.C."/>
            <person name="Alves A."/>
        </authorList>
    </citation>
    <scope>NUCLEOTIDE SEQUENCE</scope>
    <source>
        <strain evidence="8">MUM 19.33</strain>
    </source>
</reference>
<comment type="similarity">
    <text evidence="1">Belongs to the glycosyl hydrolase 2 family.</text>
</comment>
<evidence type="ECO:0000256" key="3">
    <source>
        <dbReference type="ARBA" id="ARBA00023295"/>
    </source>
</evidence>
<dbReference type="InterPro" id="IPR008979">
    <property type="entry name" value="Galactose-bd-like_sf"/>
</dbReference>